<dbReference type="PANTHER" id="PTHR13696:SF96">
    <property type="entry name" value="COBQ_COBB_MIND_PARA NUCLEOTIDE BINDING DOMAIN-CONTAINING PROTEIN"/>
    <property type="match status" value="1"/>
</dbReference>
<accession>A0A2N3KIU4</accession>
<evidence type="ECO:0000313" key="3">
    <source>
        <dbReference type="Proteomes" id="UP000233597"/>
    </source>
</evidence>
<dbReference type="Pfam" id="PF01656">
    <property type="entry name" value="CbiA"/>
    <property type="match status" value="1"/>
</dbReference>
<dbReference type="Proteomes" id="UP000233597">
    <property type="component" value="Unassembled WGS sequence"/>
</dbReference>
<dbReference type="OrthoDB" id="9804460at2"/>
<reference evidence="2 3" key="1">
    <citation type="submission" date="2017-09" db="EMBL/GenBank/DDBJ databases">
        <title>Biodiversity and function of Thalassospira species in the particle-attached aromatic-hydrocarbon-degrading consortia from the surface seawater of the South China Sea.</title>
        <authorList>
            <person name="Dong C."/>
            <person name="Liu R."/>
            <person name="Shao Z."/>
        </authorList>
    </citation>
    <scope>NUCLEOTIDE SEQUENCE [LARGE SCALE GENOMIC DNA]</scope>
    <source>
        <strain evidence="2 3">CSC1P2</strain>
    </source>
</reference>
<sequence length="251" mass="27649">MRTNRGSTMTQEDNCWIILLGGQKGGTGKTTLATNLAALFAGMEWKTLLVNADNQKSLVTWNDQRSELGRETVERQGKTFNELTLVSQFGKNLHKDVKKLTPQYNVAIIDAGGFDSAEFRSALLIADVLVSPLNASSFDTWTLEQLHEIVEGAKINNPDLKAGLVLNRVNASSVSEAKDALRSIVEDEEDPLESFFLYKKAIVNRNAYSRAPALGLAVHEMLRPDPKAKEEMVALQQEILELFSAAAEEAV</sequence>
<name>A0A2N3KIU4_9PROT</name>
<gene>
    <name evidence="2" type="ORF">COO20_21665</name>
</gene>
<comment type="caution">
    <text evidence="2">The sequence shown here is derived from an EMBL/GenBank/DDBJ whole genome shotgun (WGS) entry which is preliminary data.</text>
</comment>
<proteinExistence type="predicted"/>
<evidence type="ECO:0000259" key="1">
    <source>
        <dbReference type="Pfam" id="PF01656"/>
    </source>
</evidence>
<dbReference type="Gene3D" id="3.40.50.300">
    <property type="entry name" value="P-loop containing nucleotide triphosphate hydrolases"/>
    <property type="match status" value="1"/>
</dbReference>
<dbReference type="PANTHER" id="PTHR13696">
    <property type="entry name" value="P-LOOP CONTAINING NUCLEOSIDE TRIPHOSPHATE HYDROLASE"/>
    <property type="match status" value="1"/>
</dbReference>
<dbReference type="InterPro" id="IPR050678">
    <property type="entry name" value="DNA_Partitioning_ATPase"/>
</dbReference>
<dbReference type="AlphaFoldDB" id="A0A2N3KIU4"/>
<dbReference type="InterPro" id="IPR027417">
    <property type="entry name" value="P-loop_NTPase"/>
</dbReference>
<dbReference type="CDD" id="cd02042">
    <property type="entry name" value="ParAB_family"/>
    <property type="match status" value="1"/>
</dbReference>
<dbReference type="PIRSF" id="PIRSF009320">
    <property type="entry name" value="Nuc_binding_HP_1000"/>
    <property type="match status" value="1"/>
</dbReference>
<dbReference type="EMBL" id="NWTK01000017">
    <property type="protein sequence ID" value="PKR50482.1"/>
    <property type="molecule type" value="Genomic_DNA"/>
</dbReference>
<evidence type="ECO:0000313" key="2">
    <source>
        <dbReference type="EMBL" id="PKR50482.1"/>
    </source>
</evidence>
<dbReference type="SUPFAM" id="SSF52540">
    <property type="entry name" value="P-loop containing nucleoside triphosphate hydrolases"/>
    <property type="match status" value="1"/>
</dbReference>
<organism evidence="2 3">
    <name type="scientific">Thalassospira marina</name>
    <dbReference type="NCBI Taxonomy" id="2048283"/>
    <lineage>
        <taxon>Bacteria</taxon>
        <taxon>Pseudomonadati</taxon>
        <taxon>Pseudomonadota</taxon>
        <taxon>Alphaproteobacteria</taxon>
        <taxon>Rhodospirillales</taxon>
        <taxon>Thalassospiraceae</taxon>
        <taxon>Thalassospira</taxon>
    </lineage>
</organism>
<feature type="domain" description="CobQ/CobB/MinD/ParA nucleotide binding" evidence="1">
    <location>
        <begin position="20"/>
        <end position="210"/>
    </location>
</feature>
<protein>
    <submittedName>
        <fullName evidence="2">Chromosome partitioning protein</fullName>
    </submittedName>
</protein>
<dbReference type="InterPro" id="IPR002586">
    <property type="entry name" value="CobQ/CobB/MinD/ParA_Nub-bd_dom"/>
</dbReference>